<dbReference type="PANTHER" id="PTHR43179:SF12">
    <property type="entry name" value="GALACTOFURANOSYLTRANSFERASE GLFT2"/>
    <property type="match status" value="1"/>
</dbReference>
<gene>
    <name evidence="5" type="ORF">DYBT9623_01512</name>
</gene>
<name>A0ABM8UMQ9_9BACT</name>
<dbReference type="PANTHER" id="PTHR43179">
    <property type="entry name" value="RHAMNOSYLTRANSFERASE WBBL"/>
    <property type="match status" value="1"/>
</dbReference>
<dbReference type="InterPro" id="IPR001173">
    <property type="entry name" value="Glyco_trans_2-like"/>
</dbReference>
<evidence type="ECO:0000313" key="5">
    <source>
        <dbReference type="EMBL" id="CAG5068780.1"/>
    </source>
</evidence>
<dbReference type="Gene3D" id="3.90.550.10">
    <property type="entry name" value="Spore Coat Polysaccharide Biosynthesis Protein SpsA, Chain A"/>
    <property type="match status" value="1"/>
</dbReference>
<comment type="similarity">
    <text evidence="1">Belongs to the glycosyltransferase 2 family.</text>
</comment>
<dbReference type="RefSeq" id="WP_215232910.1">
    <property type="nucleotide sequence ID" value="NZ_CAJRAU010000002.1"/>
</dbReference>
<organism evidence="5 6">
    <name type="scientific">Dyadobacter linearis</name>
    <dbReference type="NCBI Taxonomy" id="2823330"/>
    <lineage>
        <taxon>Bacteria</taxon>
        <taxon>Pseudomonadati</taxon>
        <taxon>Bacteroidota</taxon>
        <taxon>Cytophagia</taxon>
        <taxon>Cytophagales</taxon>
        <taxon>Spirosomataceae</taxon>
        <taxon>Dyadobacter</taxon>
    </lineage>
</organism>
<sequence>MTQVPAALPTEIDVIILSYANTEALQKVTLDSVESLVASEDPARIKFNIVVLESNKTLRPFQYPNTKTVYPWQRFGYHRYMNIGIKMTKSPFICISNNDLIYYPGWASEILAAFKQDPELYSVSPACNVHHPEQGIALNSGNHYGYEVRKELVGWCILFKREMLKITGKLDPAFKFWYADNDYSNTLQKHKLKHALVTSSIVEHLESRTLNTKNVKERLELTSRERFYYEYKWEGRSYFSYLNRLRKFYKELKKIR</sequence>
<protein>
    <recommendedName>
        <fullName evidence="4">Glycosyltransferase 2-like domain-containing protein</fullName>
    </recommendedName>
</protein>
<dbReference type="EMBL" id="CAJRAU010000002">
    <property type="protein sequence ID" value="CAG5068780.1"/>
    <property type="molecule type" value="Genomic_DNA"/>
</dbReference>
<comment type="caution">
    <text evidence="5">The sequence shown here is derived from an EMBL/GenBank/DDBJ whole genome shotgun (WGS) entry which is preliminary data.</text>
</comment>
<keyword evidence="3" id="KW-0808">Transferase</keyword>
<evidence type="ECO:0000256" key="3">
    <source>
        <dbReference type="ARBA" id="ARBA00022679"/>
    </source>
</evidence>
<reference evidence="5 6" key="1">
    <citation type="submission" date="2021-04" db="EMBL/GenBank/DDBJ databases">
        <authorList>
            <person name="Rodrigo-Torres L."/>
            <person name="Arahal R. D."/>
            <person name="Lucena T."/>
        </authorList>
    </citation>
    <scope>NUCLEOTIDE SEQUENCE [LARGE SCALE GENOMIC DNA]</scope>
    <source>
        <strain evidence="5 6">CECT 9623</strain>
    </source>
</reference>
<evidence type="ECO:0000259" key="4">
    <source>
        <dbReference type="Pfam" id="PF00535"/>
    </source>
</evidence>
<evidence type="ECO:0000256" key="1">
    <source>
        <dbReference type="ARBA" id="ARBA00006739"/>
    </source>
</evidence>
<dbReference type="Pfam" id="PF00535">
    <property type="entry name" value="Glycos_transf_2"/>
    <property type="match status" value="1"/>
</dbReference>
<proteinExistence type="inferred from homology"/>
<dbReference type="SUPFAM" id="SSF53448">
    <property type="entry name" value="Nucleotide-diphospho-sugar transferases"/>
    <property type="match status" value="1"/>
</dbReference>
<evidence type="ECO:0000256" key="2">
    <source>
        <dbReference type="ARBA" id="ARBA00022676"/>
    </source>
</evidence>
<dbReference type="Proteomes" id="UP000679725">
    <property type="component" value="Unassembled WGS sequence"/>
</dbReference>
<feature type="domain" description="Glycosyltransferase 2-like" evidence="4">
    <location>
        <begin position="62"/>
        <end position="121"/>
    </location>
</feature>
<keyword evidence="6" id="KW-1185">Reference proteome</keyword>
<evidence type="ECO:0000313" key="6">
    <source>
        <dbReference type="Proteomes" id="UP000679725"/>
    </source>
</evidence>
<keyword evidence="2" id="KW-0328">Glycosyltransferase</keyword>
<dbReference type="InterPro" id="IPR029044">
    <property type="entry name" value="Nucleotide-diphossugar_trans"/>
</dbReference>
<accession>A0ABM8UMQ9</accession>